<dbReference type="Pfam" id="PF02457">
    <property type="entry name" value="DAC"/>
    <property type="match status" value="1"/>
</dbReference>
<dbReference type="SUPFAM" id="SSF143597">
    <property type="entry name" value="YojJ-like"/>
    <property type="match status" value="1"/>
</dbReference>
<evidence type="ECO:0000313" key="8">
    <source>
        <dbReference type="EMBL" id="NOJ71327.1"/>
    </source>
</evidence>
<dbReference type="InterPro" id="IPR036888">
    <property type="entry name" value="DNA_integrity_DisA_N_sf"/>
</dbReference>
<keyword evidence="4" id="KW-0547">Nucleotide-binding</keyword>
<proteinExistence type="predicted"/>
<evidence type="ECO:0000256" key="2">
    <source>
        <dbReference type="ARBA" id="ARBA00022679"/>
    </source>
</evidence>
<protein>
    <submittedName>
        <fullName evidence="7">Diadenylate cyclase</fullName>
    </submittedName>
</protein>
<dbReference type="GO" id="GO:0106408">
    <property type="term" value="F:diadenylate cyclase activity"/>
    <property type="evidence" value="ECO:0007669"/>
    <property type="project" value="UniProtKB-EC"/>
</dbReference>
<dbReference type="Proteomes" id="UP000552038">
    <property type="component" value="Unassembled WGS sequence"/>
</dbReference>
<keyword evidence="5" id="KW-0067">ATP-binding</keyword>
<dbReference type="Gene3D" id="1.10.287.770">
    <property type="entry name" value="YojJ-like"/>
    <property type="match status" value="1"/>
</dbReference>
<dbReference type="GO" id="GO:0004016">
    <property type="term" value="F:adenylate cyclase activity"/>
    <property type="evidence" value="ECO:0007669"/>
    <property type="project" value="TreeGrafter"/>
</dbReference>
<evidence type="ECO:0000256" key="4">
    <source>
        <dbReference type="ARBA" id="ARBA00022741"/>
    </source>
</evidence>
<dbReference type="GO" id="GO:0005524">
    <property type="term" value="F:ATP binding"/>
    <property type="evidence" value="ECO:0007669"/>
    <property type="project" value="UniProtKB-KW"/>
</dbReference>
<dbReference type="RefSeq" id="WP_005550095.1">
    <property type="nucleotide sequence ID" value="NZ_JABFOR010000013.1"/>
</dbReference>
<dbReference type="EMBL" id="JAMDNP010000024">
    <property type="protein sequence ID" value="MCY9761929.1"/>
    <property type="molecule type" value="Genomic_DNA"/>
</dbReference>
<dbReference type="Gene3D" id="3.40.1700.10">
    <property type="entry name" value="DNA integrity scanning protein, DisA, N-terminal domain"/>
    <property type="match status" value="1"/>
</dbReference>
<dbReference type="InterPro" id="IPR050338">
    <property type="entry name" value="DisA"/>
</dbReference>
<comment type="catalytic activity">
    <reaction evidence="1">
        <text>2 ATP = 3',3'-c-di-AMP + 2 diphosphate</text>
        <dbReference type="Rhea" id="RHEA:35655"/>
        <dbReference type="ChEBI" id="CHEBI:30616"/>
        <dbReference type="ChEBI" id="CHEBI:33019"/>
        <dbReference type="ChEBI" id="CHEBI:71500"/>
        <dbReference type="EC" id="2.7.7.85"/>
    </reaction>
</comment>
<evidence type="ECO:0000313" key="10">
    <source>
        <dbReference type="Proteomes" id="UP001527181"/>
    </source>
</evidence>
<dbReference type="PANTHER" id="PTHR34185">
    <property type="entry name" value="DIADENYLATE CYCLASE"/>
    <property type="match status" value="1"/>
</dbReference>
<dbReference type="Proteomes" id="UP001527181">
    <property type="component" value="Unassembled WGS sequence"/>
</dbReference>
<sequence length="206" mass="22839">MENKCGLHSPQQSDVNRQFQLLSTKIKSMLESMDQEDIDILKNLKLLSNVCSDTGKLVSAYHLNRLLLPYTSQCTEIFKAIKLLSEQRKGALIIVEREDKIQDWITVGTPLSAKISSTLLVSIFHTGSPLHDGAVLIQNDTIVSAANVLPLTRKQYKSKLGTRHRAAIGLSENTDALTFIVSEETGAKSFTFNGSLYGFEIPDEQT</sequence>
<dbReference type="GeneID" id="94490410"/>
<accession>A0AAP7A1X1</accession>
<keyword evidence="3" id="KW-0548">Nucleotidyltransferase</keyword>
<dbReference type="AlphaFoldDB" id="A0AAP7A1X1"/>
<organism evidence="8 9">
    <name type="scientific">Paenibacillus alvei</name>
    <name type="common">Bacillus alvei</name>
    <dbReference type="NCBI Taxonomy" id="44250"/>
    <lineage>
        <taxon>Bacteria</taxon>
        <taxon>Bacillati</taxon>
        <taxon>Bacillota</taxon>
        <taxon>Bacilli</taxon>
        <taxon>Bacillales</taxon>
        <taxon>Paenibacillaceae</taxon>
        <taxon>Paenibacillus</taxon>
    </lineage>
</organism>
<reference evidence="8 9" key="1">
    <citation type="submission" date="2020-05" db="EMBL/GenBank/DDBJ databases">
        <title>Whole genome sequencing and identification of novel metabolites from Paenibacillus alvei strain JR949.</title>
        <authorList>
            <person name="Rajendhran J."/>
            <person name="Sree Pranav P."/>
            <person name="Mahalakshmi B."/>
            <person name="Karthikeyan R."/>
        </authorList>
    </citation>
    <scope>NUCLEOTIDE SEQUENCE [LARGE SCALE GENOMIC DNA]</scope>
    <source>
        <strain evidence="8 9">JR949</strain>
    </source>
</reference>
<dbReference type="InterPro" id="IPR019457">
    <property type="entry name" value="CdaS_N"/>
</dbReference>
<reference evidence="7 10" key="2">
    <citation type="submission" date="2022-05" db="EMBL/GenBank/DDBJ databases">
        <title>Genome Sequencing of Bee-Associated Microbes.</title>
        <authorList>
            <person name="Dunlap C."/>
        </authorList>
    </citation>
    <scope>NUCLEOTIDE SEQUENCE [LARGE SCALE GENOMIC DNA]</scope>
    <source>
        <strain evidence="7 10">NRRL B-04010</strain>
    </source>
</reference>
<evidence type="ECO:0000256" key="3">
    <source>
        <dbReference type="ARBA" id="ARBA00022695"/>
    </source>
</evidence>
<gene>
    <name evidence="8" type="ORF">HMI46_12235</name>
    <name evidence="7" type="ORF">M5X12_15255</name>
</gene>
<keyword evidence="10" id="KW-1185">Reference proteome</keyword>
<dbReference type="InterPro" id="IPR003390">
    <property type="entry name" value="DNA_integrity_scan_DisA_N"/>
</dbReference>
<comment type="caution">
    <text evidence="8">The sequence shown here is derived from an EMBL/GenBank/DDBJ whole genome shotgun (WGS) entry which is preliminary data.</text>
</comment>
<dbReference type="PANTHER" id="PTHR34185:SF2">
    <property type="entry name" value="CYCLIC DI-AMP SYNTHASE CDAS"/>
    <property type="match status" value="1"/>
</dbReference>
<evidence type="ECO:0000259" key="6">
    <source>
        <dbReference type="PROSITE" id="PS51794"/>
    </source>
</evidence>
<evidence type="ECO:0000256" key="1">
    <source>
        <dbReference type="ARBA" id="ARBA00000877"/>
    </source>
</evidence>
<dbReference type="PROSITE" id="PS51794">
    <property type="entry name" value="DAC"/>
    <property type="match status" value="1"/>
</dbReference>
<evidence type="ECO:0000313" key="7">
    <source>
        <dbReference type="EMBL" id="MCY9761929.1"/>
    </source>
</evidence>
<evidence type="ECO:0000313" key="9">
    <source>
        <dbReference type="Proteomes" id="UP000552038"/>
    </source>
</evidence>
<dbReference type="Pfam" id="PF10372">
    <property type="entry name" value="CdaS_N"/>
    <property type="match status" value="1"/>
</dbReference>
<dbReference type="EMBL" id="JABFOR010000013">
    <property type="protein sequence ID" value="NOJ71327.1"/>
    <property type="molecule type" value="Genomic_DNA"/>
</dbReference>
<feature type="domain" description="DAC" evidence="6">
    <location>
        <begin position="60"/>
        <end position="203"/>
    </location>
</feature>
<keyword evidence="2" id="KW-0808">Transferase</keyword>
<evidence type="ECO:0000256" key="5">
    <source>
        <dbReference type="ARBA" id="ARBA00022840"/>
    </source>
</evidence>
<name>A0AAP7A1X1_PAEAL</name>